<dbReference type="EMBL" id="WLYL01000002">
    <property type="protein sequence ID" value="MTD10078.1"/>
    <property type="molecule type" value="Genomic_DNA"/>
</dbReference>
<sequence>MSIRLFDTHTHFDVPDFDEDREQLAYAAKSRGVEHLILIGFLESRFHDLLNTHHFLNGLDLSPQSHFAPGLHPFYIENHQVQHLDSLEQLLKMENCVAIGEIGLDTFLKQHKAPEICQKQKDFFTTQIDLAQQYDKPILLHIRKSHADVLAILKYQHFKNGGIAHAFSGGVEEAKAFVKLGFKIGVTGQITNPNAKKLHQVVHAIGMENLVLETDCPDMTPLCCQASDGTKTRNTPVNLPYVLDGLAQALNVDKEKLAEQLWKNSFRALKLSL</sequence>
<name>A0A6L6GC41_9GAMM</name>
<evidence type="ECO:0000313" key="6">
    <source>
        <dbReference type="EMBL" id="MDY6550271.1"/>
    </source>
</evidence>
<dbReference type="PANTHER" id="PTHR46124">
    <property type="entry name" value="D-AMINOACYL-TRNA DEACYLASE"/>
    <property type="match status" value="1"/>
</dbReference>
<proteinExistence type="inferred from homology"/>
<dbReference type="RefSeq" id="WP_154771743.1">
    <property type="nucleotide sequence ID" value="NZ_JAXHPE010000021.1"/>
</dbReference>
<feature type="binding site" evidence="4">
    <location>
        <position position="9"/>
    </location>
    <ligand>
        <name>a divalent metal cation</name>
        <dbReference type="ChEBI" id="CHEBI:60240"/>
        <label>1</label>
    </ligand>
</feature>
<dbReference type="EC" id="3.1.-.-" evidence="5"/>
<evidence type="ECO:0000256" key="2">
    <source>
        <dbReference type="ARBA" id="ARBA00022723"/>
    </source>
</evidence>
<dbReference type="EMBL" id="JAXHPO010000018">
    <property type="protein sequence ID" value="MDY6550271.1"/>
    <property type="molecule type" value="Genomic_DNA"/>
</dbReference>
<dbReference type="Proteomes" id="UP001284094">
    <property type="component" value="Unassembled WGS sequence"/>
</dbReference>
<reference evidence="7 8" key="1">
    <citation type="submission" date="2019-11" db="EMBL/GenBank/DDBJ databases">
        <authorList>
            <person name="An D."/>
        </authorList>
    </citation>
    <scope>NUCLEOTIDE SEQUENCE [LARGE SCALE GENOMIC DNA]</scope>
    <source>
        <strain evidence="7 8">YIM 103518</strain>
    </source>
</reference>
<comment type="caution">
    <text evidence="7">The sequence shown here is derived from an EMBL/GenBank/DDBJ whole genome shotgun (WGS) entry which is preliminary data.</text>
</comment>
<evidence type="ECO:0000313" key="10">
    <source>
        <dbReference type="Proteomes" id="UP001284094"/>
    </source>
</evidence>
<dbReference type="Pfam" id="PF01026">
    <property type="entry name" value="TatD_DNase"/>
    <property type="match status" value="1"/>
</dbReference>
<feature type="binding site" evidence="4">
    <location>
        <position position="141"/>
    </location>
    <ligand>
        <name>a divalent metal cation</name>
        <dbReference type="ChEBI" id="CHEBI:60240"/>
        <label>2</label>
    </ligand>
</feature>
<dbReference type="EMBL" id="JAXHPL010000002">
    <property type="protein sequence ID" value="MDY6485715.1"/>
    <property type="molecule type" value="Genomic_DNA"/>
</dbReference>
<evidence type="ECO:0000313" key="9">
    <source>
        <dbReference type="Proteomes" id="UP001278995"/>
    </source>
</evidence>
<evidence type="ECO:0000313" key="5">
    <source>
        <dbReference type="EMBL" id="MDY6485715.1"/>
    </source>
</evidence>
<dbReference type="InterPro" id="IPR001130">
    <property type="entry name" value="TatD-like"/>
</dbReference>
<protein>
    <submittedName>
        <fullName evidence="7">TatD family deoxyribonuclease</fullName>
    </submittedName>
    <submittedName>
        <fullName evidence="5">TatD family hydrolase</fullName>
        <ecNumber evidence="5">3.1.-.-</ecNumber>
    </submittedName>
</protein>
<dbReference type="PANTHER" id="PTHR46124:SF3">
    <property type="entry name" value="HYDROLASE"/>
    <property type="match status" value="1"/>
</dbReference>
<feature type="binding site" evidence="4">
    <location>
        <position position="165"/>
    </location>
    <ligand>
        <name>a divalent metal cation</name>
        <dbReference type="ChEBI" id="CHEBI:60240"/>
        <label>2</label>
    </ligand>
</feature>
<dbReference type="GO" id="GO:0016788">
    <property type="term" value="F:hydrolase activity, acting on ester bonds"/>
    <property type="evidence" value="ECO:0007669"/>
    <property type="project" value="InterPro"/>
</dbReference>
<organism evidence="7 8">
    <name type="scientific">Acinetobacter faecalis</name>
    <dbReference type="NCBI Taxonomy" id="2665161"/>
    <lineage>
        <taxon>Bacteria</taxon>
        <taxon>Pseudomonadati</taxon>
        <taxon>Pseudomonadota</taxon>
        <taxon>Gammaproteobacteria</taxon>
        <taxon>Moraxellales</taxon>
        <taxon>Moraxellaceae</taxon>
        <taxon>Acinetobacter</taxon>
    </lineage>
</organism>
<dbReference type="PROSITE" id="PS01137">
    <property type="entry name" value="TATD_1"/>
    <property type="match status" value="1"/>
</dbReference>
<keyword evidence="10" id="KW-1185">Reference proteome</keyword>
<dbReference type="Gene3D" id="3.20.20.140">
    <property type="entry name" value="Metal-dependent hydrolases"/>
    <property type="match status" value="1"/>
</dbReference>
<evidence type="ECO:0000256" key="4">
    <source>
        <dbReference type="PIRSR" id="PIRSR005902-1"/>
    </source>
</evidence>
<dbReference type="Proteomes" id="UP000473854">
    <property type="component" value="Unassembled WGS sequence"/>
</dbReference>
<dbReference type="FunFam" id="3.20.20.140:FF:000005">
    <property type="entry name" value="TatD family hydrolase"/>
    <property type="match status" value="1"/>
</dbReference>
<comment type="similarity">
    <text evidence="1">Belongs to the metallo-dependent hydrolases superfamily. TatD-type hydrolase family.</text>
</comment>
<feature type="binding site" evidence="4">
    <location>
        <position position="215"/>
    </location>
    <ligand>
        <name>a divalent metal cation</name>
        <dbReference type="ChEBI" id="CHEBI:60240"/>
        <label>1</label>
    </ligand>
</feature>
<keyword evidence="2 4" id="KW-0479">Metal-binding</keyword>
<reference evidence="5 9" key="2">
    <citation type="submission" date="2023-11" db="EMBL/GenBank/DDBJ databases">
        <title>The common occurrence of Acinetobacte faecalis in cattle feces and its emended description.</title>
        <authorList>
            <person name="Kyselkova M."/>
            <person name="Xanthopoulou K."/>
            <person name="Shestivska V."/>
            <person name="Spanelova P."/>
            <person name="Maixnerova M."/>
            <person name="Higgins P.G."/>
            <person name="Nemec A."/>
        </authorList>
    </citation>
    <scope>NUCLEOTIDE SEQUENCE [LARGE SCALE GENOMIC DNA]</scope>
    <source>
        <strain evidence="5 9">ANC 7483</strain>
    </source>
</reference>
<keyword evidence="3 5" id="KW-0378">Hydrolase</keyword>
<dbReference type="GO" id="GO:0046872">
    <property type="term" value="F:metal ion binding"/>
    <property type="evidence" value="ECO:0007669"/>
    <property type="project" value="UniProtKB-KW"/>
</dbReference>
<dbReference type="GO" id="GO:0005829">
    <property type="term" value="C:cytosol"/>
    <property type="evidence" value="ECO:0007669"/>
    <property type="project" value="TreeGrafter"/>
</dbReference>
<reference evidence="6" key="3">
    <citation type="submission" date="2023-11" db="EMBL/GenBank/DDBJ databases">
        <authorList>
            <person name="Kyselkova M."/>
            <person name="Xanthopoulou K."/>
            <person name="Shestivska V."/>
            <person name="Spanelova P."/>
            <person name="Maixnerova M."/>
            <person name="Higgins P.G."/>
            <person name="Nemec A."/>
        </authorList>
    </citation>
    <scope>NUCLEOTIDE SEQUENCE</scope>
    <source>
        <strain evidence="6">ANC 7225</strain>
    </source>
</reference>
<dbReference type="Proteomes" id="UP001278995">
    <property type="component" value="Unassembled WGS sequence"/>
</dbReference>
<dbReference type="InterPro" id="IPR018228">
    <property type="entry name" value="DNase_TatD-rel_CS"/>
</dbReference>
<feature type="binding site" evidence="4">
    <location>
        <position position="101"/>
    </location>
    <ligand>
        <name>a divalent metal cation</name>
        <dbReference type="ChEBI" id="CHEBI:60240"/>
        <label>1</label>
    </ligand>
</feature>
<dbReference type="AlphaFoldDB" id="A0A6L6GC41"/>
<reference evidence="6 10" key="4">
    <citation type="journal article" date="2024" name="Syst. Appl. Microbiol.">
        <title>Evidence for the occurrence of Acinetobacter faecalis in cattle feces and its emended description.</title>
        <authorList>
            <person name="Kyselkova M."/>
            <person name="Xanthopoulou K."/>
            <person name="Shestivska V."/>
            <person name="Spanelova P."/>
            <person name="Maixnerova M."/>
            <person name="Higgins P.G."/>
            <person name="Nemec A."/>
        </authorList>
    </citation>
    <scope>NUCLEOTIDE SEQUENCE [LARGE SCALE GENOMIC DNA]</scope>
    <source>
        <strain evidence="6 10">ANC 7225</strain>
    </source>
</reference>
<feature type="binding site" evidence="4">
    <location>
        <position position="11"/>
    </location>
    <ligand>
        <name>a divalent metal cation</name>
        <dbReference type="ChEBI" id="CHEBI:60240"/>
        <label>1</label>
    </ligand>
</feature>
<evidence type="ECO:0000256" key="3">
    <source>
        <dbReference type="ARBA" id="ARBA00022801"/>
    </source>
</evidence>
<dbReference type="CDD" id="cd01310">
    <property type="entry name" value="TatD_DNAse"/>
    <property type="match status" value="1"/>
</dbReference>
<evidence type="ECO:0000313" key="8">
    <source>
        <dbReference type="Proteomes" id="UP000473854"/>
    </source>
</evidence>
<dbReference type="PIRSF" id="PIRSF005902">
    <property type="entry name" value="DNase_TatD"/>
    <property type="match status" value="1"/>
</dbReference>
<evidence type="ECO:0000313" key="7">
    <source>
        <dbReference type="EMBL" id="MTD10078.1"/>
    </source>
</evidence>
<evidence type="ECO:0000256" key="1">
    <source>
        <dbReference type="ARBA" id="ARBA00009275"/>
    </source>
</evidence>
<gene>
    <name evidence="7" type="ORF">GIX10_01215</name>
    <name evidence="6" type="ORF">SKM48_05820</name>
    <name evidence="5" type="ORF">SKM51_00530</name>
</gene>
<dbReference type="InterPro" id="IPR032466">
    <property type="entry name" value="Metal_Hydrolase"/>
</dbReference>
<dbReference type="SUPFAM" id="SSF51556">
    <property type="entry name" value="Metallo-dependent hydrolases"/>
    <property type="match status" value="1"/>
</dbReference>
<accession>A0A6L6GC41</accession>